<dbReference type="NCBIfam" id="TIGR00835">
    <property type="entry name" value="agcS"/>
    <property type="match status" value="1"/>
</dbReference>
<evidence type="ECO:0000256" key="6">
    <source>
        <dbReference type="ARBA" id="ARBA00022989"/>
    </source>
</evidence>
<comment type="similarity">
    <text evidence="2 8">Belongs to the alanine or glycine:cation symporter (AGCS) (TC 2.A.25) family.</text>
</comment>
<gene>
    <name evidence="9" type="ORF">JQM67_08460</name>
</gene>
<dbReference type="Gene3D" id="1.20.1740.10">
    <property type="entry name" value="Amino acid/polyamine transporter I"/>
    <property type="match status" value="1"/>
</dbReference>
<dbReference type="PROSITE" id="PS00873">
    <property type="entry name" value="NA_ALANINE_SYMP"/>
    <property type="match status" value="1"/>
</dbReference>
<accession>A0ABS9CP68</accession>
<keyword evidence="4 8" id="KW-1003">Cell membrane</keyword>
<evidence type="ECO:0000313" key="9">
    <source>
        <dbReference type="EMBL" id="MCF2652632.1"/>
    </source>
</evidence>
<feature type="transmembrane region" description="Helical" evidence="8">
    <location>
        <begin position="204"/>
        <end position="224"/>
    </location>
</feature>
<evidence type="ECO:0000256" key="5">
    <source>
        <dbReference type="ARBA" id="ARBA00022692"/>
    </source>
</evidence>
<feature type="transmembrane region" description="Helical" evidence="8">
    <location>
        <begin position="164"/>
        <end position="184"/>
    </location>
</feature>
<evidence type="ECO:0000256" key="7">
    <source>
        <dbReference type="ARBA" id="ARBA00023136"/>
    </source>
</evidence>
<feature type="transmembrane region" description="Helical" evidence="8">
    <location>
        <begin position="330"/>
        <end position="351"/>
    </location>
</feature>
<keyword evidence="7 8" id="KW-0472">Membrane</keyword>
<feature type="transmembrane region" description="Helical" evidence="8">
    <location>
        <begin position="236"/>
        <end position="256"/>
    </location>
</feature>
<keyword evidence="6 8" id="KW-1133">Transmembrane helix</keyword>
<keyword evidence="3 8" id="KW-0813">Transport</keyword>
<evidence type="ECO:0000256" key="3">
    <source>
        <dbReference type="ARBA" id="ARBA00022448"/>
    </source>
</evidence>
<feature type="transmembrane region" description="Helical" evidence="8">
    <location>
        <begin position="106"/>
        <end position="127"/>
    </location>
</feature>
<comment type="subcellular location">
    <subcellularLocation>
        <location evidence="1 8">Cell membrane</location>
        <topology evidence="1 8">Multi-pass membrane protein</topology>
    </subcellularLocation>
</comment>
<comment type="caution">
    <text evidence="9">The sequence shown here is derived from an EMBL/GenBank/DDBJ whole genome shotgun (WGS) entry which is preliminary data.</text>
</comment>
<evidence type="ECO:0000313" key="10">
    <source>
        <dbReference type="Proteomes" id="UP001299220"/>
    </source>
</evidence>
<feature type="transmembrane region" description="Helical" evidence="8">
    <location>
        <begin position="371"/>
        <end position="397"/>
    </location>
</feature>
<keyword evidence="5 8" id="KW-0812">Transmembrane</keyword>
<sequence>MNGFIEWIEKINGMVNSVVWGVPALILLIGTGVLMTTLTKGFQFTHFGHMIRETVGGLFRKKDILKSKDQNSISQFQALCTALSATIGTGNIAGIAYAITMGGPGAVFWMWIAAIVGMMTNYSENVLGIFFRRRNEKGEWCGGAMYYLRDGLGAKKHCKWIGKVLAVLFSIFAVVASFGIGNMGQVTSIRESVQSIVSFTGNPTWDAVIIGAVIMVAAALVILGGIQRIARANERLVPFMAVFYIIGAVIIVGMNFKLVGPAFASIFTNAFSFKAVSGGVGGALIMQAITWGFKRGVFSNEAGLGSSVMVHSASNVKEPVTQGLWGIFEVFFDTIIVCTLTALVILTSGVVDLQTGQSFSGATKLGLAAEAFSNSFGVVGGIFIAIAVTLFAFSTVLGWSYYGTKAWEFLFGTKSTVIYKVVFIAVILAGATLSADLVIDLSDTFNGLMAIPNLIGVITLSGTVMAITKNYVNRRLKKGGSDESPLLSHFADIQAEQEKALREEGN</sequence>
<feature type="transmembrane region" description="Helical" evidence="8">
    <location>
        <begin position="20"/>
        <end position="42"/>
    </location>
</feature>
<dbReference type="PRINTS" id="PR00175">
    <property type="entry name" value="NAALASMPORT"/>
</dbReference>
<keyword evidence="10" id="KW-1185">Reference proteome</keyword>
<dbReference type="RefSeq" id="WP_235323665.1">
    <property type="nucleotide sequence ID" value="NZ_JAFBIT010000002.1"/>
</dbReference>
<evidence type="ECO:0000256" key="8">
    <source>
        <dbReference type="RuleBase" id="RU363064"/>
    </source>
</evidence>
<evidence type="ECO:0000256" key="1">
    <source>
        <dbReference type="ARBA" id="ARBA00004651"/>
    </source>
</evidence>
<dbReference type="Pfam" id="PF01235">
    <property type="entry name" value="Na_Ala_symp"/>
    <property type="match status" value="1"/>
</dbReference>
<feature type="transmembrane region" description="Helical" evidence="8">
    <location>
        <begin position="445"/>
        <end position="468"/>
    </location>
</feature>
<dbReference type="PANTHER" id="PTHR30330">
    <property type="entry name" value="AGSS FAMILY TRANSPORTER, SODIUM-ALANINE"/>
    <property type="match status" value="1"/>
</dbReference>
<feature type="transmembrane region" description="Helical" evidence="8">
    <location>
        <begin position="417"/>
        <end position="439"/>
    </location>
</feature>
<dbReference type="PANTHER" id="PTHR30330:SF3">
    <property type="entry name" value="TRANSCRIPTIONAL REGULATOR, LRP FAMILY"/>
    <property type="match status" value="1"/>
</dbReference>
<dbReference type="InterPro" id="IPR001463">
    <property type="entry name" value="Na/Ala_symport"/>
</dbReference>
<proteinExistence type="inferred from homology"/>
<name>A0ABS9CP68_9FIRM</name>
<evidence type="ECO:0000256" key="4">
    <source>
        <dbReference type="ARBA" id="ARBA00022475"/>
    </source>
</evidence>
<keyword evidence="8" id="KW-0769">Symport</keyword>
<feature type="transmembrane region" description="Helical" evidence="8">
    <location>
        <begin position="262"/>
        <end position="285"/>
    </location>
</feature>
<protein>
    <submittedName>
        <fullName evidence="9">Alanine:cation symporter family protein</fullName>
    </submittedName>
</protein>
<reference evidence="9 10" key="1">
    <citation type="submission" date="2020-12" db="EMBL/GenBank/DDBJ databases">
        <title>Whole genome sequences of gut porcine anaerobes.</title>
        <authorList>
            <person name="Kubasova T."/>
            <person name="Jahodarova E."/>
            <person name="Rychlik I."/>
        </authorList>
    </citation>
    <scope>NUCLEOTIDE SEQUENCE [LARGE SCALE GENOMIC DNA]</scope>
    <source>
        <strain evidence="9 10">An867</strain>
    </source>
</reference>
<evidence type="ECO:0000256" key="2">
    <source>
        <dbReference type="ARBA" id="ARBA00009261"/>
    </source>
</evidence>
<feature type="transmembrane region" description="Helical" evidence="8">
    <location>
        <begin position="76"/>
        <end position="100"/>
    </location>
</feature>
<dbReference type="EMBL" id="JAFBIT010000002">
    <property type="protein sequence ID" value="MCF2652632.1"/>
    <property type="molecule type" value="Genomic_DNA"/>
</dbReference>
<organism evidence="9 10">
    <name type="scientific">Anaeromassilibacillus senegalensis</name>
    <dbReference type="NCBI Taxonomy" id="1673717"/>
    <lineage>
        <taxon>Bacteria</taxon>
        <taxon>Bacillati</taxon>
        <taxon>Bacillota</taxon>
        <taxon>Clostridia</taxon>
        <taxon>Eubacteriales</taxon>
        <taxon>Acutalibacteraceae</taxon>
        <taxon>Anaeromassilibacillus</taxon>
    </lineage>
</organism>
<dbReference type="Proteomes" id="UP001299220">
    <property type="component" value="Unassembled WGS sequence"/>
</dbReference>